<accession>A0ABU8TZ75</accession>
<feature type="transmembrane region" description="Helical" evidence="2">
    <location>
        <begin position="104"/>
        <end position="129"/>
    </location>
</feature>
<name>A0ABU8TZ75_9ACTN</name>
<feature type="transmembrane region" description="Helical" evidence="2">
    <location>
        <begin position="41"/>
        <end position="57"/>
    </location>
</feature>
<gene>
    <name evidence="3" type="ORF">WKI68_04440</name>
</gene>
<evidence type="ECO:0000256" key="2">
    <source>
        <dbReference type="SAM" id="Phobius"/>
    </source>
</evidence>
<keyword evidence="2" id="KW-1133">Transmembrane helix</keyword>
<dbReference type="EMBL" id="JBBKAM010000002">
    <property type="protein sequence ID" value="MEJ8640907.1"/>
    <property type="molecule type" value="Genomic_DNA"/>
</dbReference>
<evidence type="ECO:0000256" key="1">
    <source>
        <dbReference type="SAM" id="MobiDB-lite"/>
    </source>
</evidence>
<evidence type="ECO:0008006" key="5">
    <source>
        <dbReference type="Google" id="ProtNLM"/>
    </source>
</evidence>
<dbReference type="Proteomes" id="UP001382904">
    <property type="component" value="Unassembled WGS sequence"/>
</dbReference>
<feature type="region of interest" description="Disordered" evidence="1">
    <location>
        <begin position="1"/>
        <end position="24"/>
    </location>
</feature>
<sequence>MGHEEAGGTVPGPERADADADTTSAATETAATAAARLKERLYATITMISVVIGLGASEHVNAAGAAATVLTAAVGLWLATLVADQQAHRVVHGRLATGTELRHMLWIGSPLLLSAVGPLILIGSAALGVMGLETALYAAAGVSVASLFGWGWYGGIRMGSGAALAMLAGALDAAIGLAVAIVKALAGH</sequence>
<keyword evidence="4" id="KW-1185">Reference proteome</keyword>
<feature type="transmembrane region" description="Helical" evidence="2">
    <location>
        <begin position="135"/>
        <end position="153"/>
    </location>
</feature>
<reference evidence="3 4" key="1">
    <citation type="submission" date="2024-03" db="EMBL/GenBank/DDBJ databases">
        <title>Novel Streptomyces species of biotechnological and ecological value are a feature of Machair soil.</title>
        <authorList>
            <person name="Prole J.R."/>
            <person name="Goodfellow M."/>
            <person name="Allenby N."/>
            <person name="Ward A.C."/>
        </authorList>
    </citation>
    <scope>NUCLEOTIDE SEQUENCE [LARGE SCALE GENOMIC DNA]</scope>
    <source>
        <strain evidence="3 4">MS1.HAVA.3</strain>
    </source>
</reference>
<protein>
    <recommendedName>
        <fullName evidence="5">Integral membrane protein</fullName>
    </recommendedName>
</protein>
<feature type="transmembrane region" description="Helical" evidence="2">
    <location>
        <begin position="63"/>
        <end position="83"/>
    </location>
</feature>
<keyword evidence="2" id="KW-0472">Membrane</keyword>
<comment type="caution">
    <text evidence="3">The sequence shown here is derived from an EMBL/GenBank/DDBJ whole genome shotgun (WGS) entry which is preliminary data.</text>
</comment>
<evidence type="ECO:0000313" key="4">
    <source>
        <dbReference type="Proteomes" id="UP001382904"/>
    </source>
</evidence>
<feature type="transmembrane region" description="Helical" evidence="2">
    <location>
        <begin position="165"/>
        <end position="186"/>
    </location>
</feature>
<evidence type="ECO:0000313" key="3">
    <source>
        <dbReference type="EMBL" id="MEJ8640907.1"/>
    </source>
</evidence>
<organism evidence="3 4">
    <name type="scientific">Streptomyces caledonius</name>
    <dbReference type="NCBI Taxonomy" id="3134107"/>
    <lineage>
        <taxon>Bacteria</taxon>
        <taxon>Bacillati</taxon>
        <taxon>Actinomycetota</taxon>
        <taxon>Actinomycetes</taxon>
        <taxon>Kitasatosporales</taxon>
        <taxon>Streptomycetaceae</taxon>
        <taxon>Streptomyces</taxon>
    </lineage>
</organism>
<keyword evidence="2" id="KW-0812">Transmembrane</keyword>
<proteinExistence type="predicted"/>